<dbReference type="Gene3D" id="3.40.630.30">
    <property type="match status" value="1"/>
</dbReference>
<name>A0ABV1U4X2_9ACTN</name>
<dbReference type="EMBL" id="JBEPAZ010000009">
    <property type="protein sequence ID" value="MER6428756.1"/>
    <property type="molecule type" value="Genomic_DNA"/>
</dbReference>
<protein>
    <submittedName>
        <fullName evidence="2">GNAT family protein</fullName>
        <ecNumber evidence="2">2.-.-.-</ecNumber>
    </submittedName>
</protein>
<evidence type="ECO:0000313" key="2">
    <source>
        <dbReference type="EMBL" id="MER6428756.1"/>
    </source>
</evidence>
<dbReference type="RefSeq" id="WP_352063549.1">
    <property type="nucleotide sequence ID" value="NZ_JBEPAZ010000009.1"/>
</dbReference>
<keyword evidence="3" id="KW-1185">Reference proteome</keyword>
<evidence type="ECO:0000259" key="1">
    <source>
        <dbReference type="PROSITE" id="PS51186"/>
    </source>
</evidence>
<accession>A0ABV1U4X2</accession>
<dbReference type="Pfam" id="PF13302">
    <property type="entry name" value="Acetyltransf_3"/>
    <property type="match status" value="1"/>
</dbReference>
<dbReference type="InterPro" id="IPR016181">
    <property type="entry name" value="Acyl_CoA_acyltransferase"/>
</dbReference>
<evidence type="ECO:0000313" key="3">
    <source>
        <dbReference type="Proteomes" id="UP001470023"/>
    </source>
</evidence>
<organism evidence="2 3">
    <name type="scientific">Streptomyces sp. 900105245</name>
    <dbReference type="NCBI Taxonomy" id="3154379"/>
    <lineage>
        <taxon>Bacteria</taxon>
        <taxon>Bacillati</taxon>
        <taxon>Actinomycetota</taxon>
        <taxon>Actinomycetes</taxon>
        <taxon>Kitasatosporales</taxon>
        <taxon>Streptomycetaceae</taxon>
        <taxon>Streptomyces</taxon>
    </lineage>
</organism>
<dbReference type="GO" id="GO:0016740">
    <property type="term" value="F:transferase activity"/>
    <property type="evidence" value="ECO:0007669"/>
    <property type="project" value="UniProtKB-KW"/>
</dbReference>
<comment type="caution">
    <text evidence="2">The sequence shown here is derived from an EMBL/GenBank/DDBJ whole genome shotgun (WGS) entry which is preliminary data.</text>
</comment>
<dbReference type="Proteomes" id="UP001470023">
    <property type="component" value="Unassembled WGS sequence"/>
</dbReference>
<feature type="domain" description="N-acetyltransferase" evidence="1">
    <location>
        <begin position="18"/>
        <end position="165"/>
    </location>
</feature>
<proteinExistence type="predicted"/>
<dbReference type="PANTHER" id="PTHR43328:SF1">
    <property type="entry name" value="N-ACETYLTRANSFERASE DOMAIN-CONTAINING PROTEIN"/>
    <property type="match status" value="1"/>
</dbReference>
<keyword evidence="2" id="KW-0808">Transferase</keyword>
<dbReference type="PANTHER" id="PTHR43328">
    <property type="entry name" value="ACETYLTRANSFERASE-RELATED"/>
    <property type="match status" value="1"/>
</dbReference>
<dbReference type="PROSITE" id="PS51186">
    <property type="entry name" value="GNAT"/>
    <property type="match status" value="1"/>
</dbReference>
<dbReference type="InterPro" id="IPR000182">
    <property type="entry name" value="GNAT_dom"/>
</dbReference>
<reference evidence="2 3" key="1">
    <citation type="submission" date="2024-06" db="EMBL/GenBank/DDBJ databases">
        <title>The Natural Products Discovery Center: Release of the First 8490 Sequenced Strains for Exploring Actinobacteria Biosynthetic Diversity.</title>
        <authorList>
            <person name="Kalkreuter E."/>
            <person name="Kautsar S.A."/>
            <person name="Yang D."/>
            <person name="Bader C.D."/>
            <person name="Teijaro C.N."/>
            <person name="Fluegel L."/>
            <person name="Davis C.M."/>
            <person name="Simpson J.R."/>
            <person name="Lauterbach L."/>
            <person name="Steele A.D."/>
            <person name="Gui C."/>
            <person name="Meng S."/>
            <person name="Li G."/>
            <person name="Viehrig K."/>
            <person name="Ye F."/>
            <person name="Su P."/>
            <person name="Kiefer A.F."/>
            <person name="Nichols A."/>
            <person name="Cepeda A.J."/>
            <person name="Yan W."/>
            <person name="Fan B."/>
            <person name="Jiang Y."/>
            <person name="Adhikari A."/>
            <person name="Zheng C.-J."/>
            <person name="Schuster L."/>
            <person name="Cowan T.M."/>
            <person name="Smanski M.J."/>
            <person name="Chevrette M.G."/>
            <person name="De Carvalho L.P.S."/>
            <person name="Shen B."/>
        </authorList>
    </citation>
    <scope>NUCLEOTIDE SEQUENCE [LARGE SCALE GENOMIC DNA]</scope>
    <source>
        <strain evidence="2 3">NPDC001166</strain>
    </source>
</reference>
<sequence length="181" mass="20189">MADATRDTGGERGGHPEVRLRAVVEADLELFLDHEHDPEAVRRSRFTPRPRDAFLAHWRQRVLGDPDCLVRTVTVDGEVAGSFVSWTQDDRRFLGYWLGRPYWGRGVGTRALALFLREEPARPLYADPFAGNAASVRLLERHGFERAGTVRHGENEHLLLVLPAPAAPAARPDPAGPDEAR</sequence>
<dbReference type="EC" id="2.-.-.-" evidence="2"/>
<dbReference type="SUPFAM" id="SSF55729">
    <property type="entry name" value="Acyl-CoA N-acyltransferases (Nat)"/>
    <property type="match status" value="1"/>
</dbReference>
<gene>
    <name evidence="2" type="ORF">ABT272_13535</name>
</gene>